<organism evidence="6 7">
    <name type="scientific">Xanthobacter dioxanivorans</name>
    <dbReference type="NCBI Taxonomy" id="2528964"/>
    <lineage>
        <taxon>Bacteria</taxon>
        <taxon>Pseudomonadati</taxon>
        <taxon>Pseudomonadota</taxon>
        <taxon>Alphaproteobacteria</taxon>
        <taxon>Hyphomicrobiales</taxon>
        <taxon>Xanthobacteraceae</taxon>
        <taxon>Xanthobacter</taxon>
    </lineage>
</organism>
<dbReference type="KEGG" id="xdi:EZH22_12180"/>
<dbReference type="PRINTS" id="PR00039">
    <property type="entry name" value="HTHLYSR"/>
</dbReference>
<dbReference type="Gene3D" id="3.40.190.10">
    <property type="entry name" value="Periplasmic binding protein-like II"/>
    <property type="match status" value="2"/>
</dbReference>
<evidence type="ECO:0000256" key="4">
    <source>
        <dbReference type="ARBA" id="ARBA00023163"/>
    </source>
</evidence>
<dbReference type="AlphaFoldDB" id="A0A974PSY9"/>
<reference evidence="6 7" key="1">
    <citation type="submission" date="2020-10" db="EMBL/GenBank/DDBJ databases">
        <title>Degradation of 1,4-Dioxane by Xanthobacter sp. YN2, via a Novel Group-2 Soluble Di-Iron Monooxygenase.</title>
        <authorList>
            <person name="Ma F."/>
            <person name="Wang Y."/>
            <person name="Yang J."/>
            <person name="Guo H."/>
            <person name="Su D."/>
            <person name="Yu L."/>
        </authorList>
    </citation>
    <scope>NUCLEOTIDE SEQUENCE [LARGE SCALE GENOMIC DNA]</scope>
    <source>
        <strain evidence="6 7">YN2</strain>
    </source>
</reference>
<dbReference type="CDD" id="cd08414">
    <property type="entry name" value="PBP2_LTTR_aromatics_like"/>
    <property type="match status" value="1"/>
</dbReference>
<protein>
    <submittedName>
        <fullName evidence="6">LysR family transcriptional regulator</fullName>
    </submittedName>
</protein>
<evidence type="ECO:0000313" key="6">
    <source>
        <dbReference type="EMBL" id="QRG08956.1"/>
    </source>
</evidence>
<dbReference type="PANTHER" id="PTHR30346">
    <property type="entry name" value="TRANSCRIPTIONAL DUAL REGULATOR HCAR-RELATED"/>
    <property type="match status" value="1"/>
</dbReference>
<keyword evidence="4" id="KW-0804">Transcription</keyword>
<gene>
    <name evidence="6" type="ORF">EZH22_12180</name>
</gene>
<evidence type="ECO:0000256" key="3">
    <source>
        <dbReference type="ARBA" id="ARBA00023125"/>
    </source>
</evidence>
<comment type="similarity">
    <text evidence="1">Belongs to the LysR transcriptional regulatory family.</text>
</comment>
<evidence type="ECO:0000313" key="7">
    <source>
        <dbReference type="Proteomes" id="UP000596427"/>
    </source>
</evidence>
<dbReference type="InterPro" id="IPR036390">
    <property type="entry name" value="WH_DNA-bd_sf"/>
</dbReference>
<feature type="domain" description="HTH lysR-type" evidence="5">
    <location>
        <begin position="1"/>
        <end position="60"/>
    </location>
</feature>
<sequence>MKYELRHLSAFVAVAEELSFHRAAERLHLAQPAVSRTVRELEERIGVALLWRSTRVVRLTEAGRQFLVDAKALLGSVRKAEERAQLIASGTLATLRIGYTTINGHTFVADTVRDYLEQNPHVRVELTFQSAPRQRDMLLENQLDFAFLEYSYQNPAIDSLAVARHRLHALMHPDHPLAARAELTLADLVEHHFVIGTQEEWPTMRAIIAAAFDRQGLTMPSGIEASSLTGILGLVTSGLAYTIFCGVPRFCGGEEICIRSLAGGSEMEAQSYLSWRRNDLTKKMEQFIDLCRTKSDRNETSNS</sequence>
<dbReference type="Gene3D" id="1.10.10.10">
    <property type="entry name" value="Winged helix-like DNA-binding domain superfamily/Winged helix DNA-binding domain"/>
    <property type="match status" value="1"/>
</dbReference>
<keyword evidence="7" id="KW-1185">Reference proteome</keyword>
<dbReference type="SUPFAM" id="SSF46785">
    <property type="entry name" value="Winged helix' DNA-binding domain"/>
    <property type="match status" value="1"/>
</dbReference>
<dbReference type="RefSeq" id="WP_203195873.1">
    <property type="nucleotide sequence ID" value="NZ_CP063362.1"/>
</dbReference>
<dbReference type="Pfam" id="PF00126">
    <property type="entry name" value="HTH_1"/>
    <property type="match status" value="1"/>
</dbReference>
<proteinExistence type="inferred from homology"/>
<name>A0A974PSY9_9HYPH</name>
<dbReference type="InterPro" id="IPR036388">
    <property type="entry name" value="WH-like_DNA-bd_sf"/>
</dbReference>
<dbReference type="EMBL" id="CP063362">
    <property type="protein sequence ID" value="QRG08956.1"/>
    <property type="molecule type" value="Genomic_DNA"/>
</dbReference>
<dbReference type="InterPro" id="IPR000847">
    <property type="entry name" value="LysR_HTH_N"/>
</dbReference>
<dbReference type="FunFam" id="1.10.10.10:FF:000001">
    <property type="entry name" value="LysR family transcriptional regulator"/>
    <property type="match status" value="1"/>
</dbReference>
<dbReference type="SUPFAM" id="SSF53850">
    <property type="entry name" value="Periplasmic binding protein-like II"/>
    <property type="match status" value="1"/>
</dbReference>
<dbReference type="PROSITE" id="PS50931">
    <property type="entry name" value="HTH_LYSR"/>
    <property type="match status" value="1"/>
</dbReference>
<accession>A0A974PSY9</accession>
<dbReference type="GO" id="GO:0003677">
    <property type="term" value="F:DNA binding"/>
    <property type="evidence" value="ECO:0007669"/>
    <property type="project" value="UniProtKB-KW"/>
</dbReference>
<dbReference type="InterPro" id="IPR005119">
    <property type="entry name" value="LysR_subst-bd"/>
</dbReference>
<dbReference type="Pfam" id="PF03466">
    <property type="entry name" value="LysR_substrate"/>
    <property type="match status" value="1"/>
</dbReference>
<dbReference type="Proteomes" id="UP000596427">
    <property type="component" value="Chromosome"/>
</dbReference>
<keyword evidence="2" id="KW-0805">Transcription regulation</keyword>
<evidence type="ECO:0000256" key="2">
    <source>
        <dbReference type="ARBA" id="ARBA00023015"/>
    </source>
</evidence>
<keyword evidence="3" id="KW-0238">DNA-binding</keyword>
<dbReference type="PANTHER" id="PTHR30346:SF17">
    <property type="entry name" value="LYSR FAMILY TRANSCRIPTIONAL REGULATOR"/>
    <property type="match status" value="1"/>
</dbReference>
<dbReference type="GO" id="GO:0032993">
    <property type="term" value="C:protein-DNA complex"/>
    <property type="evidence" value="ECO:0007669"/>
    <property type="project" value="TreeGrafter"/>
</dbReference>
<dbReference type="GO" id="GO:0003700">
    <property type="term" value="F:DNA-binding transcription factor activity"/>
    <property type="evidence" value="ECO:0007669"/>
    <property type="project" value="InterPro"/>
</dbReference>
<evidence type="ECO:0000259" key="5">
    <source>
        <dbReference type="PROSITE" id="PS50931"/>
    </source>
</evidence>
<evidence type="ECO:0000256" key="1">
    <source>
        <dbReference type="ARBA" id="ARBA00009437"/>
    </source>
</evidence>